<gene>
    <name evidence="1" type="ORF">E5340_09280</name>
</gene>
<accession>A0A4S2EH35</accession>
<evidence type="ECO:0000313" key="1">
    <source>
        <dbReference type="EMBL" id="TGY53683.1"/>
    </source>
</evidence>
<dbReference type="Proteomes" id="UP000306855">
    <property type="component" value="Unassembled WGS sequence"/>
</dbReference>
<protein>
    <submittedName>
        <fullName evidence="1">Uncharacterized protein</fullName>
    </submittedName>
</protein>
<organism evidence="1 2">
    <name type="scientific">Ligilactobacillus murinus</name>
    <dbReference type="NCBI Taxonomy" id="1622"/>
    <lineage>
        <taxon>Bacteria</taxon>
        <taxon>Bacillati</taxon>
        <taxon>Bacillota</taxon>
        <taxon>Bacilli</taxon>
        <taxon>Lactobacillales</taxon>
        <taxon>Lactobacillaceae</taxon>
        <taxon>Ligilactobacillus</taxon>
    </lineage>
</organism>
<evidence type="ECO:0000313" key="2">
    <source>
        <dbReference type="Proteomes" id="UP000306855"/>
    </source>
</evidence>
<dbReference type="AlphaFoldDB" id="A0A4S2EH35"/>
<dbReference type="EMBL" id="SRYK01000057">
    <property type="protein sequence ID" value="TGY53683.1"/>
    <property type="molecule type" value="Genomic_DNA"/>
</dbReference>
<reference evidence="1 2" key="1">
    <citation type="submission" date="2019-04" db="EMBL/GenBank/DDBJ databases">
        <title>Microbes associate with the intestines of laboratory mice.</title>
        <authorList>
            <person name="Navarre W."/>
            <person name="Wong E."/>
            <person name="Huang K."/>
            <person name="Tropini C."/>
            <person name="Ng K."/>
            <person name="Yu B."/>
        </authorList>
    </citation>
    <scope>NUCLEOTIDE SEQUENCE [LARGE SCALE GENOMIC DNA]</scope>
    <source>
        <strain evidence="1 2">NM26_J9</strain>
    </source>
</reference>
<name>A0A4S2EH35_9LACO</name>
<comment type="caution">
    <text evidence="1">The sequence shown here is derived from an EMBL/GenBank/DDBJ whole genome shotgun (WGS) entry which is preliminary data.</text>
</comment>
<proteinExistence type="predicted"/>
<sequence length="163" mass="18288">MLKNKKIRVIVVVILSLFLIGGASMAIIKGVDHLRIEKKKRQKSESIKESKKEVKEQAKARQKIALWVVQHYEGLEPIKTIGVGKIYTSGILGSGGKSVSVIINDEEKNIIDGILIGDDFNPSHPGAQVENSDYNYVEQTMHKNLDGIEIKYWEENNNDDSKN</sequence>